<dbReference type="EMBL" id="AONC01000006">
    <property type="protein sequence ID" value="EXJ16696.1"/>
    <property type="molecule type" value="Genomic_DNA"/>
</dbReference>
<protein>
    <submittedName>
        <fullName evidence="1">Uncharacterized protein</fullName>
    </submittedName>
</protein>
<comment type="caution">
    <text evidence="1">The sequence shown here is derived from an EMBL/GenBank/DDBJ whole genome shotgun (WGS) entry which is preliminary data.</text>
</comment>
<dbReference type="InterPro" id="IPR045397">
    <property type="entry name" value="TumE-like"/>
</dbReference>
<proteinExistence type="predicted"/>
<accession>W9VI56</accession>
<organism evidence="1 2">
    <name type="scientific">Imhoffiella purpurea</name>
    <dbReference type="NCBI Taxonomy" id="1249627"/>
    <lineage>
        <taxon>Bacteria</taxon>
        <taxon>Pseudomonadati</taxon>
        <taxon>Pseudomonadota</taxon>
        <taxon>Gammaproteobacteria</taxon>
        <taxon>Chromatiales</taxon>
        <taxon>Chromatiaceae</taxon>
        <taxon>Imhoffiella</taxon>
    </lineage>
</organism>
<dbReference type="STRING" id="1249627.D779_3373"/>
<name>W9VI56_9GAMM</name>
<dbReference type="AlphaFoldDB" id="W9VI56"/>
<keyword evidence="2" id="KW-1185">Reference proteome</keyword>
<dbReference type="Pfam" id="PF20126">
    <property type="entry name" value="TumE"/>
    <property type="match status" value="1"/>
</dbReference>
<gene>
    <name evidence="1" type="ORF">D779_3373</name>
</gene>
<sequence>MLRYDNERGKGDHKHIDDIETPVTFVDLATLFADFHRDIETWRRAHGHTDDSR</sequence>
<evidence type="ECO:0000313" key="1">
    <source>
        <dbReference type="EMBL" id="EXJ16696.1"/>
    </source>
</evidence>
<reference evidence="1 2" key="1">
    <citation type="submission" date="2012-11" db="EMBL/GenBank/DDBJ databases">
        <title>Genome assembly of Thiorhodococcus sp. AK35.</title>
        <authorList>
            <person name="Nupur N."/>
            <person name="Khatri I."/>
            <person name="Subramanian S."/>
            <person name="Pinnaka A."/>
        </authorList>
    </citation>
    <scope>NUCLEOTIDE SEQUENCE [LARGE SCALE GENOMIC DNA]</scope>
    <source>
        <strain evidence="1 2">AK35</strain>
    </source>
</reference>
<dbReference type="PATRIC" id="fig|1249627.3.peg.517"/>
<evidence type="ECO:0000313" key="2">
    <source>
        <dbReference type="Proteomes" id="UP000019460"/>
    </source>
</evidence>
<dbReference type="Proteomes" id="UP000019460">
    <property type="component" value="Unassembled WGS sequence"/>
</dbReference>